<protein>
    <submittedName>
        <fullName evidence="1">4410_t:CDS:1</fullName>
    </submittedName>
</protein>
<evidence type="ECO:0000313" key="2">
    <source>
        <dbReference type="Proteomes" id="UP000789396"/>
    </source>
</evidence>
<name>A0A9N9FJ53_9GLOM</name>
<proteinExistence type="predicted"/>
<dbReference type="EMBL" id="CAJVPZ010003907">
    <property type="protein sequence ID" value="CAG8537791.1"/>
    <property type="molecule type" value="Genomic_DNA"/>
</dbReference>
<dbReference type="Proteomes" id="UP000789396">
    <property type="component" value="Unassembled WGS sequence"/>
</dbReference>
<comment type="caution">
    <text evidence="1">The sequence shown here is derived from an EMBL/GenBank/DDBJ whole genome shotgun (WGS) entry which is preliminary data.</text>
</comment>
<evidence type="ECO:0000313" key="1">
    <source>
        <dbReference type="EMBL" id="CAG8537791.1"/>
    </source>
</evidence>
<organism evidence="1 2">
    <name type="scientific">Racocetra fulgida</name>
    <dbReference type="NCBI Taxonomy" id="60492"/>
    <lineage>
        <taxon>Eukaryota</taxon>
        <taxon>Fungi</taxon>
        <taxon>Fungi incertae sedis</taxon>
        <taxon>Mucoromycota</taxon>
        <taxon>Glomeromycotina</taxon>
        <taxon>Glomeromycetes</taxon>
        <taxon>Diversisporales</taxon>
        <taxon>Gigasporaceae</taxon>
        <taxon>Racocetra</taxon>
    </lineage>
</organism>
<gene>
    <name evidence="1" type="ORF">RFULGI_LOCUS4083</name>
</gene>
<reference evidence="1" key="1">
    <citation type="submission" date="2021-06" db="EMBL/GenBank/DDBJ databases">
        <authorList>
            <person name="Kallberg Y."/>
            <person name="Tangrot J."/>
            <person name="Rosling A."/>
        </authorList>
    </citation>
    <scope>NUCLEOTIDE SEQUENCE</scope>
    <source>
        <strain evidence="1">IN212</strain>
    </source>
</reference>
<keyword evidence="2" id="KW-1185">Reference proteome</keyword>
<dbReference type="AlphaFoldDB" id="A0A9N9FJ53"/>
<accession>A0A9N9FJ53</accession>
<sequence>MEVKIHRVSDYIQKKLREVREVVGSIKEERRGGYWRCENCEDRIVKS</sequence>